<accession>A0AA40BRJ9</accession>
<feature type="non-terminal residue" evidence="1">
    <location>
        <position position="281"/>
    </location>
</feature>
<keyword evidence="2" id="KW-1185">Reference proteome</keyword>
<name>A0AA40BRJ9_9PEZI</name>
<reference evidence="1" key="1">
    <citation type="submission" date="2023-06" db="EMBL/GenBank/DDBJ databases">
        <title>Genome-scale phylogeny and comparative genomics of the fungal order Sordariales.</title>
        <authorList>
            <consortium name="Lawrence Berkeley National Laboratory"/>
            <person name="Hensen N."/>
            <person name="Bonometti L."/>
            <person name="Westerberg I."/>
            <person name="Brannstrom I.O."/>
            <person name="Guillou S."/>
            <person name="Cros-Aarteil S."/>
            <person name="Calhoun S."/>
            <person name="Haridas S."/>
            <person name="Kuo A."/>
            <person name="Mondo S."/>
            <person name="Pangilinan J."/>
            <person name="Riley R."/>
            <person name="Labutti K."/>
            <person name="Andreopoulos B."/>
            <person name="Lipzen A."/>
            <person name="Chen C."/>
            <person name="Yanf M."/>
            <person name="Daum C."/>
            <person name="Ng V."/>
            <person name="Clum A."/>
            <person name="Steindorff A."/>
            <person name="Ohm R."/>
            <person name="Martin F."/>
            <person name="Silar P."/>
            <person name="Natvig D."/>
            <person name="Lalanne C."/>
            <person name="Gautier V."/>
            <person name="Ament-Velasquez S.L."/>
            <person name="Kruys A."/>
            <person name="Hutchinson M.I."/>
            <person name="Powell A.J."/>
            <person name="Barry K."/>
            <person name="Miller A.N."/>
            <person name="Grigoriev I.V."/>
            <person name="Debuchy R."/>
            <person name="Gladieux P."/>
            <person name="Thoren M.H."/>
            <person name="Johannesson H."/>
        </authorList>
    </citation>
    <scope>NUCLEOTIDE SEQUENCE</scope>
    <source>
        <strain evidence="1">CBS 540.89</strain>
    </source>
</reference>
<proteinExistence type="predicted"/>
<sequence>QVVASWIIGHGSVLADGCPVVDPSTIVDDPSAEGCLSSFPGWLACCCPLAGVFGSACSGWNGTAWAAASSAQWAMPSMTSSIASLAGRNPMRSMSSIGRVLRTEEGLRARACGKAAPAEEAAAEECSSGCSGSEPMCHEGRGWHWKKVYCVISPVPLSRFLRPEFFPVKKWGDGGKGRVTQHRDANVPQVQMAVYSFLGIKPNGNSVPGPSLPPDGDIYVEFNDDSTVLSSERNYKQVRWKSLTVTHGKNDRQTQAHQGEWRKGDYVQTHCLWPAHLYMVG</sequence>
<evidence type="ECO:0000313" key="1">
    <source>
        <dbReference type="EMBL" id="KAK0739089.1"/>
    </source>
</evidence>
<evidence type="ECO:0000313" key="2">
    <source>
        <dbReference type="Proteomes" id="UP001172159"/>
    </source>
</evidence>
<organism evidence="1 2">
    <name type="scientific">Apiosordaria backusii</name>
    <dbReference type="NCBI Taxonomy" id="314023"/>
    <lineage>
        <taxon>Eukaryota</taxon>
        <taxon>Fungi</taxon>
        <taxon>Dikarya</taxon>
        <taxon>Ascomycota</taxon>
        <taxon>Pezizomycotina</taxon>
        <taxon>Sordariomycetes</taxon>
        <taxon>Sordariomycetidae</taxon>
        <taxon>Sordariales</taxon>
        <taxon>Lasiosphaeriaceae</taxon>
        <taxon>Apiosordaria</taxon>
    </lineage>
</organism>
<dbReference type="Proteomes" id="UP001172159">
    <property type="component" value="Unassembled WGS sequence"/>
</dbReference>
<comment type="caution">
    <text evidence="1">The sequence shown here is derived from an EMBL/GenBank/DDBJ whole genome shotgun (WGS) entry which is preliminary data.</text>
</comment>
<protein>
    <submittedName>
        <fullName evidence="1">Uncharacterized protein</fullName>
    </submittedName>
</protein>
<dbReference type="EMBL" id="JAUKTV010000004">
    <property type="protein sequence ID" value="KAK0739089.1"/>
    <property type="molecule type" value="Genomic_DNA"/>
</dbReference>
<gene>
    <name evidence="1" type="ORF">B0T21DRAFT_435603</name>
</gene>
<dbReference type="AlphaFoldDB" id="A0AA40BRJ9"/>